<evidence type="ECO:0000313" key="2">
    <source>
        <dbReference type="EMBL" id="PPQ30528.1"/>
    </source>
</evidence>
<dbReference type="InterPro" id="IPR045919">
    <property type="entry name" value="DUF6338"/>
</dbReference>
<organism evidence="2 3">
    <name type="scientific">Rhodoblastus sphagnicola</name>
    <dbReference type="NCBI Taxonomy" id="333368"/>
    <lineage>
        <taxon>Bacteria</taxon>
        <taxon>Pseudomonadati</taxon>
        <taxon>Pseudomonadota</taxon>
        <taxon>Alphaproteobacteria</taxon>
        <taxon>Hyphomicrobiales</taxon>
        <taxon>Rhodoblastaceae</taxon>
        <taxon>Rhodoblastus</taxon>
    </lineage>
</organism>
<proteinExistence type="predicted"/>
<keyword evidence="1" id="KW-1133">Transmembrane helix</keyword>
<evidence type="ECO:0000256" key="1">
    <source>
        <dbReference type="SAM" id="Phobius"/>
    </source>
</evidence>
<comment type="caution">
    <text evidence="2">The sequence shown here is derived from an EMBL/GenBank/DDBJ whole genome shotgun (WGS) entry which is preliminary data.</text>
</comment>
<dbReference type="EMBL" id="NHSJ01000076">
    <property type="protein sequence ID" value="PPQ30528.1"/>
    <property type="molecule type" value="Genomic_DNA"/>
</dbReference>
<dbReference type="AlphaFoldDB" id="A0A2S6N7D8"/>
<feature type="transmembrane region" description="Helical" evidence="1">
    <location>
        <begin position="82"/>
        <end position="104"/>
    </location>
</feature>
<keyword evidence="1" id="KW-0472">Membrane</keyword>
<protein>
    <submittedName>
        <fullName evidence="2">Uncharacterized protein</fullName>
    </submittedName>
</protein>
<name>A0A2S6N7D8_9HYPH</name>
<reference evidence="2 3" key="1">
    <citation type="journal article" date="2018" name="Arch. Microbiol.">
        <title>New insights into the metabolic potential of the phototrophic purple bacterium Rhodopila globiformis DSM 161(T) from its draft genome sequence and evidence for a vanadium-dependent nitrogenase.</title>
        <authorList>
            <person name="Imhoff J.F."/>
            <person name="Rahn T."/>
            <person name="Kunzel S."/>
            <person name="Neulinger S.C."/>
        </authorList>
    </citation>
    <scope>NUCLEOTIDE SEQUENCE [LARGE SCALE GENOMIC DNA]</scope>
    <source>
        <strain evidence="2 3">DSM 16996</strain>
    </source>
</reference>
<keyword evidence="1" id="KW-0812">Transmembrane</keyword>
<sequence>MNLSVSSLFFELAVIFLPGFLWMKIHTKYGAKKQRSQFDLILNAFLFGVVSYIILMLIYRLIGLPLNILALDQDGKKLLDSAILPEILWATLIALFCGIVFVYAENRKFLTRVFQKIGLTKRFGDEDVWDFVFNSNSVGVEWVYFRDFSERVVYCGYVRLFSESGQLRELLLQNVIVYDFDGNELYRRPMLYLAREQANIHIEFPDAERTSNDQGE</sequence>
<dbReference type="Pfam" id="PF19865">
    <property type="entry name" value="DUF6338"/>
    <property type="match status" value="1"/>
</dbReference>
<keyword evidence="3" id="KW-1185">Reference proteome</keyword>
<gene>
    <name evidence="2" type="ORF">CCR94_12295</name>
</gene>
<dbReference type="Proteomes" id="UP000239089">
    <property type="component" value="Unassembled WGS sequence"/>
</dbReference>
<feature type="transmembrane region" description="Helical" evidence="1">
    <location>
        <begin position="44"/>
        <end position="62"/>
    </location>
</feature>
<evidence type="ECO:0000313" key="3">
    <source>
        <dbReference type="Proteomes" id="UP000239089"/>
    </source>
</evidence>
<feature type="transmembrane region" description="Helical" evidence="1">
    <location>
        <begin position="6"/>
        <end position="23"/>
    </location>
</feature>
<accession>A0A2S6N7D8</accession>